<dbReference type="SUPFAM" id="SSF56436">
    <property type="entry name" value="C-type lectin-like"/>
    <property type="match status" value="1"/>
</dbReference>
<dbReference type="RefSeq" id="WP_322411866.1">
    <property type="nucleotide sequence ID" value="NZ_CP139779.1"/>
</dbReference>
<dbReference type="Proteomes" id="UP001324533">
    <property type="component" value="Chromosome"/>
</dbReference>
<dbReference type="InterPro" id="IPR016187">
    <property type="entry name" value="CTDL_fold"/>
</dbReference>
<dbReference type="Gene3D" id="3.90.1580.10">
    <property type="entry name" value="paralog of FGE (formylglycine-generating enzyme)"/>
    <property type="match status" value="1"/>
</dbReference>
<dbReference type="InterPro" id="IPR051043">
    <property type="entry name" value="Sulfatase_Mod_Factor_Kinase"/>
</dbReference>
<accession>A0ABZ0VIZ9</accession>
<evidence type="ECO:0000313" key="3">
    <source>
        <dbReference type="Proteomes" id="UP001324533"/>
    </source>
</evidence>
<proteinExistence type="predicted"/>
<evidence type="ECO:0000259" key="1">
    <source>
        <dbReference type="Pfam" id="PF03781"/>
    </source>
</evidence>
<dbReference type="InterPro" id="IPR005532">
    <property type="entry name" value="SUMF_dom"/>
</dbReference>
<keyword evidence="3" id="KW-1185">Reference proteome</keyword>
<dbReference type="Pfam" id="PF03781">
    <property type="entry name" value="FGE-sulfatase"/>
    <property type="match status" value="1"/>
</dbReference>
<evidence type="ECO:0000313" key="2">
    <source>
        <dbReference type="EMBL" id="WQB71752.1"/>
    </source>
</evidence>
<gene>
    <name evidence="2" type="ORF">T9R20_07315</name>
</gene>
<reference evidence="2 3" key="1">
    <citation type="submission" date="2023-06" db="EMBL/GenBank/DDBJ databases">
        <title>Rock-solubilizing bacteria, Microbacterium invictum, promotes re-establishment of vegetation in rocky wasteland by accelerating rock bio-weathering and reshaping soil bacterial community.</title>
        <authorList>
            <person name="Liu C."/>
        </authorList>
    </citation>
    <scope>NUCLEOTIDE SEQUENCE [LARGE SCALE GENOMIC DNA]</scope>
    <source>
        <strain evidence="2 3">X-18</strain>
    </source>
</reference>
<organism evidence="2 3">
    <name type="scientific">Microbacterium invictum</name>
    <dbReference type="NCBI Taxonomy" id="515415"/>
    <lineage>
        <taxon>Bacteria</taxon>
        <taxon>Bacillati</taxon>
        <taxon>Actinomycetota</taxon>
        <taxon>Actinomycetes</taxon>
        <taxon>Micrococcales</taxon>
        <taxon>Microbacteriaceae</taxon>
        <taxon>Microbacterium</taxon>
    </lineage>
</organism>
<dbReference type="EMBL" id="CP139779">
    <property type="protein sequence ID" value="WQB71752.1"/>
    <property type="molecule type" value="Genomic_DNA"/>
</dbReference>
<dbReference type="PANTHER" id="PTHR23150:SF19">
    <property type="entry name" value="FORMYLGLYCINE-GENERATING ENZYME"/>
    <property type="match status" value="1"/>
</dbReference>
<protein>
    <submittedName>
        <fullName evidence="2">SUMF1/EgtB/PvdO family nonheme iron enzyme</fullName>
    </submittedName>
</protein>
<dbReference type="InterPro" id="IPR042095">
    <property type="entry name" value="SUMF_sf"/>
</dbReference>
<feature type="domain" description="Sulfatase-modifying factor enzyme-like" evidence="1">
    <location>
        <begin position="54"/>
        <end position="212"/>
    </location>
</feature>
<name>A0ABZ0VIZ9_9MICO</name>
<dbReference type="PANTHER" id="PTHR23150">
    <property type="entry name" value="SULFATASE MODIFYING FACTOR 1, 2"/>
    <property type="match status" value="1"/>
</dbReference>
<sequence>MTDIELARIPAGDLIERDARGRARGVIRMSAFDIGVFPVTEELVAELIGEVGRHPRRPATALSWFRAVRLCNAASEWEGLDPVYTFEGEEVLWDLDADGFRLPTEREWEFACRAGSPSPHYGPLPDVAWTALDGVGSPQDVGGKLPNLFGIFDTLGNVWEWCWDPFDPDASGDARVIRGGGFADDAWSARADIRRGAPARSTHGDVGIRFARSSS</sequence>